<reference evidence="1" key="1">
    <citation type="submission" date="2021-12" db="EMBL/GenBank/DDBJ databases">
        <authorList>
            <person name="Zaccaron A."/>
            <person name="Stergiopoulos I."/>
        </authorList>
    </citation>
    <scope>NUCLEOTIDE SEQUENCE</scope>
    <source>
        <strain evidence="1">Race5_Kim</strain>
    </source>
</reference>
<dbReference type="AlphaFoldDB" id="A0A9Q8L5P7"/>
<protein>
    <recommendedName>
        <fullName evidence="3">DUF1763-domain-containing protein</fullName>
    </recommendedName>
</protein>
<evidence type="ECO:0000313" key="1">
    <source>
        <dbReference type="EMBL" id="UJO11332.1"/>
    </source>
</evidence>
<dbReference type="OMA" id="KSMGLCL"/>
<gene>
    <name evidence="1" type="ORF">CLAFUR5_01239</name>
</gene>
<name>A0A9Q8L5P7_PASFU</name>
<evidence type="ECO:0008006" key="3">
    <source>
        <dbReference type="Google" id="ProtNLM"/>
    </source>
</evidence>
<proteinExistence type="predicted"/>
<sequence length="124" mass="14415">MTAPPQEIVLAYRHLYQHLLRAVQYSKPARYIVRDQLRNAFRRPAPEQYDKAVICNTLLFLDNAAKSRGPEHIILKNLVHVQWGRRQLKAIDGRKADMAIRRKAYVQFDRTVESLNATMGICLN</sequence>
<dbReference type="KEGG" id="ffu:CLAFUR5_01239"/>
<dbReference type="OrthoDB" id="4392610at2759"/>
<reference evidence="1" key="2">
    <citation type="journal article" date="2022" name="Microb. Genom.">
        <title>A chromosome-scale genome assembly of the tomato pathogen Cladosporium fulvum reveals a compartmentalized genome architecture and the presence of a dispensable chromosome.</title>
        <authorList>
            <person name="Zaccaron A.Z."/>
            <person name="Chen L.H."/>
            <person name="Samaras A."/>
            <person name="Stergiopoulos I."/>
        </authorList>
    </citation>
    <scope>NUCLEOTIDE SEQUENCE</scope>
    <source>
        <strain evidence="1">Race5_Kim</strain>
    </source>
</reference>
<accession>A0A9Q8L5P7</accession>
<keyword evidence="2" id="KW-1185">Reference proteome</keyword>
<organism evidence="1 2">
    <name type="scientific">Passalora fulva</name>
    <name type="common">Tomato leaf mold</name>
    <name type="synonym">Cladosporium fulvum</name>
    <dbReference type="NCBI Taxonomy" id="5499"/>
    <lineage>
        <taxon>Eukaryota</taxon>
        <taxon>Fungi</taxon>
        <taxon>Dikarya</taxon>
        <taxon>Ascomycota</taxon>
        <taxon>Pezizomycotina</taxon>
        <taxon>Dothideomycetes</taxon>
        <taxon>Dothideomycetidae</taxon>
        <taxon>Mycosphaerellales</taxon>
        <taxon>Mycosphaerellaceae</taxon>
        <taxon>Fulvia</taxon>
    </lineage>
</organism>
<dbReference type="Proteomes" id="UP000756132">
    <property type="component" value="Chromosome 1"/>
</dbReference>
<dbReference type="RefSeq" id="XP_047755698.1">
    <property type="nucleotide sequence ID" value="XM_047900387.1"/>
</dbReference>
<dbReference type="GeneID" id="71981117"/>
<evidence type="ECO:0000313" key="2">
    <source>
        <dbReference type="Proteomes" id="UP000756132"/>
    </source>
</evidence>
<dbReference type="EMBL" id="CP090163">
    <property type="protein sequence ID" value="UJO11332.1"/>
    <property type="molecule type" value="Genomic_DNA"/>
</dbReference>